<evidence type="ECO:0000256" key="2">
    <source>
        <dbReference type="ARBA" id="ARBA00023125"/>
    </source>
</evidence>
<dbReference type="PROSITE" id="PS50995">
    <property type="entry name" value="HTH_MARR_2"/>
    <property type="match status" value="1"/>
</dbReference>
<dbReference type="GO" id="GO:0003700">
    <property type="term" value="F:DNA-binding transcription factor activity"/>
    <property type="evidence" value="ECO:0007669"/>
    <property type="project" value="InterPro"/>
</dbReference>
<dbReference type="InterPro" id="IPR036390">
    <property type="entry name" value="WH_DNA-bd_sf"/>
</dbReference>
<keyword evidence="6" id="KW-1185">Reference proteome</keyword>
<sequence>MANYYNEINRMIEKIAHKVLISDKRKFKVARKNQEFSLLEMFIIKKIGKNEIKSIYELVKEMEIDRGLVTSIIKKLVITGYIKKEKAQEDKRVNMLRLTVSGKEIYNEIIVGQQEFFEFILSDVTLNEEKAILKFLSKINQKIY</sequence>
<dbReference type="InterPro" id="IPR036388">
    <property type="entry name" value="WH-like_DNA-bd_sf"/>
</dbReference>
<dbReference type="Proteomes" id="UP000190285">
    <property type="component" value="Unassembled WGS sequence"/>
</dbReference>
<dbReference type="GO" id="GO:0003677">
    <property type="term" value="F:DNA binding"/>
    <property type="evidence" value="ECO:0007669"/>
    <property type="project" value="UniProtKB-KW"/>
</dbReference>
<feature type="domain" description="HTH marR-type" evidence="4">
    <location>
        <begin position="5"/>
        <end position="141"/>
    </location>
</feature>
<evidence type="ECO:0000256" key="3">
    <source>
        <dbReference type="ARBA" id="ARBA00023163"/>
    </source>
</evidence>
<dbReference type="STRING" id="36842.SAMN02194393_01366"/>
<proteinExistence type="predicted"/>
<evidence type="ECO:0000259" key="4">
    <source>
        <dbReference type="PROSITE" id="PS50995"/>
    </source>
</evidence>
<dbReference type="PRINTS" id="PR00598">
    <property type="entry name" value="HTHMARR"/>
</dbReference>
<gene>
    <name evidence="5" type="ORF">SAMN02194393_01366</name>
</gene>
<accession>A0A1T5JUQ4</accession>
<evidence type="ECO:0000256" key="1">
    <source>
        <dbReference type="ARBA" id="ARBA00023015"/>
    </source>
</evidence>
<dbReference type="RefSeq" id="WP_079490362.1">
    <property type="nucleotide sequence ID" value="NZ_FUZT01000003.1"/>
</dbReference>
<dbReference type="OrthoDB" id="1953397at2"/>
<organism evidence="5 6">
    <name type="scientific">Maledivibacter halophilus</name>
    <dbReference type="NCBI Taxonomy" id="36842"/>
    <lineage>
        <taxon>Bacteria</taxon>
        <taxon>Bacillati</taxon>
        <taxon>Bacillota</taxon>
        <taxon>Clostridia</taxon>
        <taxon>Peptostreptococcales</taxon>
        <taxon>Caminicellaceae</taxon>
        <taxon>Maledivibacter</taxon>
    </lineage>
</organism>
<dbReference type="PANTHER" id="PTHR42756">
    <property type="entry name" value="TRANSCRIPTIONAL REGULATOR, MARR"/>
    <property type="match status" value="1"/>
</dbReference>
<dbReference type="Gene3D" id="1.10.10.10">
    <property type="entry name" value="Winged helix-like DNA-binding domain superfamily/Winged helix DNA-binding domain"/>
    <property type="match status" value="1"/>
</dbReference>
<protein>
    <submittedName>
        <fullName evidence="5">DNA-binding transcriptional regulator, MarR family</fullName>
    </submittedName>
</protein>
<dbReference type="EMBL" id="FUZT01000003">
    <property type="protein sequence ID" value="SKC55252.1"/>
    <property type="molecule type" value="Genomic_DNA"/>
</dbReference>
<keyword evidence="2 5" id="KW-0238">DNA-binding</keyword>
<reference evidence="5 6" key="1">
    <citation type="submission" date="2017-02" db="EMBL/GenBank/DDBJ databases">
        <authorList>
            <person name="Peterson S.W."/>
        </authorList>
    </citation>
    <scope>NUCLEOTIDE SEQUENCE [LARGE SCALE GENOMIC DNA]</scope>
    <source>
        <strain evidence="5 6">M1</strain>
    </source>
</reference>
<dbReference type="AlphaFoldDB" id="A0A1T5JUQ4"/>
<keyword evidence="3" id="KW-0804">Transcription</keyword>
<dbReference type="SMART" id="SM00347">
    <property type="entry name" value="HTH_MARR"/>
    <property type="match status" value="1"/>
</dbReference>
<dbReference type="SUPFAM" id="SSF46785">
    <property type="entry name" value="Winged helix' DNA-binding domain"/>
    <property type="match status" value="1"/>
</dbReference>
<dbReference type="PANTHER" id="PTHR42756:SF1">
    <property type="entry name" value="TRANSCRIPTIONAL REPRESSOR OF EMRAB OPERON"/>
    <property type="match status" value="1"/>
</dbReference>
<keyword evidence="1" id="KW-0805">Transcription regulation</keyword>
<evidence type="ECO:0000313" key="6">
    <source>
        <dbReference type="Proteomes" id="UP000190285"/>
    </source>
</evidence>
<evidence type="ECO:0000313" key="5">
    <source>
        <dbReference type="EMBL" id="SKC55252.1"/>
    </source>
</evidence>
<dbReference type="Pfam" id="PF01047">
    <property type="entry name" value="MarR"/>
    <property type="match status" value="1"/>
</dbReference>
<dbReference type="InterPro" id="IPR000835">
    <property type="entry name" value="HTH_MarR-typ"/>
</dbReference>
<name>A0A1T5JUQ4_9FIRM</name>